<dbReference type="EC" id="4.2.1.3" evidence="6"/>
<dbReference type="PANTHER" id="PTHR43160">
    <property type="entry name" value="ACONITATE HYDRATASE B"/>
    <property type="match status" value="1"/>
</dbReference>
<evidence type="ECO:0000256" key="2">
    <source>
        <dbReference type="ARBA" id="ARBA00023004"/>
    </source>
</evidence>
<dbReference type="GO" id="GO:0046872">
    <property type="term" value="F:metal ion binding"/>
    <property type="evidence" value="ECO:0007669"/>
    <property type="project" value="UniProtKB-KW"/>
</dbReference>
<accession>A0A075WXU6</accession>
<dbReference type="RefSeq" id="WP_038063026.1">
    <property type="nucleotide sequence ID" value="NZ_CP008796.1"/>
</dbReference>
<proteinExistence type="predicted"/>
<keyword evidence="2" id="KW-0408">Iron</keyword>
<feature type="domain" description="Aconitase/3-isopropylmalate dehydratase large subunit alpha/beta/alpha" evidence="4">
    <location>
        <begin position="8"/>
        <end position="407"/>
    </location>
</feature>
<evidence type="ECO:0000256" key="1">
    <source>
        <dbReference type="ARBA" id="ARBA00022723"/>
    </source>
</evidence>
<dbReference type="InterPro" id="IPR001030">
    <property type="entry name" value="Acoase/IPM_deHydtase_lsu_aba"/>
</dbReference>
<dbReference type="EMBL" id="CP008796">
    <property type="protein sequence ID" value="AIH03397.1"/>
    <property type="molecule type" value="Genomic_DNA"/>
</dbReference>
<evidence type="ECO:0000313" key="7">
    <source>
        <dbReference type="Proteomes" id="UP000028481"/>
    </source>
</evidence>
<sequence>MGKPLAYKILENHLVSGRLVPGEEIAIKIDQTLTQDATGTMAYLEFEAIGIDRVKTELSVSYVDHNILQSDFKNADDHRFLQSIAKRYGIWFSKPGNGICHQVHLERFARPGKTLLGSDSHTPTAGGCGMIAIGAGGLDVAMAMAGKPFYLRTPKIVGVYLEGKLQPWVTARDIALYLLSKLTVKGGLGKILEYFGPGIKYLSVPERATICNLGTEMGATTSIFPSDEITRKWLIAQGREQDFVELLPDENAQYDEIIEVDLSKLEPLCACPSSPDNVKRVAEEAGKPVAQVIIGSCANSSLKDLLVVAKVLEKYKVHPDVSFEVNPGSLQVLENLVVLSGLKSLLEGGTRLHQSGCLGCIGMGQAPPTNSISLRTFTRNFPGRSGTNPDFVYLVSPETAVASAIKGVITDPRELGEYPEVVLPEKFIINDTLLIPPLPEDEAKKVEIIRGPNIAPLPPFDPLPETLEGIFVLKVGDNITTDHIMPAGAQILPLRSNLPAISQFVYKNVDPDFAKKSLELKEKGLAVGIVGGENYGQGSSREHAALAPRYLGVRVKLARSFARIHRSNLINFGILPLTFENPADYEKISQGDSFIIENIRNLIEKGEKRVKIIIKGKGEVWALAELTERERECILKGSLLNLAKAG</sequence>
<feature type="domain" description="Aconitase A/isopropylmalate dehydratase small subunit swivel" evidence="5">
    <location>
        <begin position="510"/>
        <end position="581"/>
    </location>
</feature>
<dbReference type="InterPro" id="IPR050926">
    <property type="entry name" value="Aconitase/IPM_isomerase"/>
</dbReference>
<evidence type="ECO:0000256" key="3">
    <source>
        <dbReference type="ARBA" id="ARBA00023014"/>
    </source>
</evidence>
<evidence type="ECO:0000259" key="5">
    <source>
        <dbReference type="Pfam" id="PF00694"/>
    </source>
</evidence>
<keyword evidence="3" id="KW-0411">Iron-sulfur</keyword>
<dbReference type="Proteomes" id="UP000028481">
    <property type="component" value="Chromosome"/>
</dbReference>
<dbReference type="InterPro" id="IPR000573">
    <property type="entry name" value="AconitaseA/IPMdHydase_ssu_swvl"/>
</dbReference>
<dbReference type="NCBIfam" id="NF005558">
    <property type="entry name" value="PRK07229.1"/>
    <property type="match status" value="1"/>
</dbReference>
<dbReference type="PANTHER" id="PTHR43160:SF3">
    <property type="entry name" value="ACONITATE HYDRATASE, MITOCHONDRIAL"/>
    <property type="match status" value="1"/>
</dbReference>
<dbReference type="GO" id="GO:0003994">
    <property type="term" value="F:aconitate hydratase activity"/>
    <property type="evidence" value="ECO:0007669"/>
    <property type="project" value="UniProtKB-EC"/>
</dbReference>
<protein>
    <submittedName>
        <fullName evidence="6">Aconitate hydratase</fullName>
        <ecNumber evidence="6">4.2.1.3</ecNumber>
    </submittedName>
</protein>
<dbReference type="Pfam" id="PF00694">
    <property type="entry name" value="Aconitase_C"/>
    <property type="match status" value="1"/>
</dbReference>
<dbReference type="KEGG" id="tcm:HL41_00300"/>
<name>A0A075WXU6_9BACT</name>
<dbReference type="Gene3D" id="3.30.499.10">
    <property type="entry name" value="Aconitase, domain 3"/>
    <property type="match status" value="2"/>
</dbReference>
<dbReference type="InterPro" id="IPR015931">
    <property type="entry name" value="Acnase/IPM_dHydase_lsu_aba_1/3"/>
</dbReference>
<dbReference type="GO" id="GO:0051539">
    <property type="term" value="F:4 iron, 4 sulfur cluster binding"/>
    <property type="evidence" value="ECO:0007669"/>
    <property type="project" value="TreeGrafter"/>
</dbReference>
<evidence type="ECO:0000259" key="4">
    <source>
        <dbReference type="Pfam" id="PF00330"/>
    </source>
</evidence>
<dbReference type="InterPro" id="IPR036008">
    <property type="entry name" value="Aconitase_4Fe-4S_dom"/>
</dbReference>
<dbReference type="HOGENOM" id="CLU_006714_2_3_0"/>
<dbReference type="OrthoDB" id="9764318at2"/>
<dbReference type="SUPFAM" id="SSF53732">
    <property type="entry name" value="Aconitase iron-sulfur domain"/>
    <property type="match status" value="1"/>
</dbReference>
<dbReference type="InterPro" id="IPR015928">
    <property type="entry name" value="Aconitase/3IPM_dehydase_swvl"/>
</dbReference>
<dbReference type="STRING" id="289377.HL41_00300"/>
<dbReference type="NCBIfam" id="TIGR01342">
    <property type="entry name" value="acon_putative"/>
    <property type="match status" value="1"/>
</dbReference>
<organism evidence="6 7">
    <name type="scientific">Thermodesulfobacterium commune DSM 2178</name>
    <dbReference type="NCBI Taxonomy" id="289377"/>
    <lineage>
        <taxon>Bacteria</taxon>
        <taxon>Pseudomonadati</taxon>
        <taxon>Thermodesulfobacteriota</taxon>
        <taxon>Thermodesulfobacteria</taxon>
        <taxon>Thermodesulfobacteriales</taxon>
        <taxon>Thermodesulfobacteriaceae</taxon>
        <taxon>Thermodesulfobacterium</taxon>
    </lineage>
</organism>
<dbReference type="Gene3D" id="3.20.19.10">
    <property type="entry name" value="Aconitase, domain 4"/>
    <property type="match status" value="1"/>
</dbReference>
<dbReference type="InterPro" id="IPR006250">
    <property type="entry name" value="Aconitase_put"/>
</dbReference>
<reference evidence="6 7" key="1">
    <citation type="journal article" date="2015" name="Genome Announc.">
        <title>Genome Sequence of a Sulfate-Reducing Thermophilic Bacterium, Thermodesulfobacterium commune DSM 2178T (Phylum Thermodesulfobacteria).</title>
        <authorList>
            <person name="Bhatnagar S."/>
            <person name="Badger J.H."/>
            <person name="Madupu R."/>
            <person name="Khouri H.M."/>
            <person name="O'Connor E.M."/>
            <person name="Robb F.T."/>
            <person name="Ward N.L."/>
            <person name="Eisen J.A."/>
        </authorList>
    </citation>
    <scope>NUCLEOTIDE SEQUENCE [LARGE SCALE GENOMIC DNA]</scope>
    <source>
        <strain evidence="6 7">DSM 2178</strain>
    </source>
</reference>
<dbReference type="SUPFAM" id="SSF52016">
    <property type="entry name" value="LeuD/IlvD-like"/>
    <property type="match status" value="1"/>
</dbReference>
<keyword evidence="7" id="KW-1185">Reference proteome</keyword>
<dbReference type="AlphaFoldDB" id="A0A075WXU6"/>
<gene>
    <name evidence="6" type="ORF">HL41_00300</name>
</gene>
<dbReference type="PRINTS" id="PR00415">
    <property type="entry name" value="ACONITASE"/>
</dbReference>
<keyword evidence="1" id="KW-0479">Metal-binding</keyword>
<dbReference type="GO" id="GO:0006099">
    <property type="term" value="P:tricarboxylic acid cycle"/>
    <property type="evidence" value="ECO:0007669"/>
    <property type="project" value="TreeGrafter"/>
</dbReference>
<dbReference type="PaxDb" id="289377-HL41_00300"/>
<dbReference type="GO" id="GO:0005829">
    <property type="term" value="C:cytosol"/>
    <property type="evidence" value="ECO:0007669"/>
    <property type="project" value="TreeGrafter"/>
</dbReference>
<dbReference type="Pfam" id="PF00330">
    <property type="entry name" value="Aconitase"/>
    <property type="match status" value="1"/>
</dbReference>
<keyword evidence="6" id="KW-0456">Lyase</keyword>
<dbReference type="eggNOG" id="COG1048">
    <property type="taxonomic scope" value="Bacteria"/>
</dbReference>
<evidence type="ECO:0000313" key="6">
    <source>
        <dbReference type="EMBL" id="AIH03397.1"/>
    </source>
</evidence>